<dbReference type="RefSeq" id="WP_344389848.1">
    <property type="nucleotide sequence ID" value="NZ_BAAASJ010000027.1"/>
</dbReference>
<organism evidence="2 3">
    <name type="scientific">Streptomyces vastus</name>
    <dbReference type="NCBI Taxonomy" id="285451"/>
    <lineage>
        <taxon>Bacteria</taxon>
        <taxon>Bacillati</taxon>
        <taxon>Actinomycetota</taxon>
        <taxon>Actinomycetes</taxon>
        <taxon>Kitasatosporales</taxon>
        <taxon>Streptomycetaceae</taxon>
        <taxon>Streptomyces</taxon>
    </lineage>
</organism>
<proteinExistence type="predicted"/>
<evidence type="ECO:0000313" key="2">
    <source>
        <dbReference type="EMBL" id="GAA2632402.1"/>
    </source>
</evidence>
<sequence length="151" mass="16514">MADPEVLERIAARRAELDVLEERLAKQLAEVRAERDELAVAERVLERMSEQIAAERTVAAPAAGQVGGRAVLMVPHRAPGVEEAALPPEYQRILAVVRQAGGPVMVRQVGEVLGLDTEVRGKLEPLRGKLSKLAGRGWLRKLPDGKFTTRL</sequence>
<reference evidence="2 3" key="1">
    <citation type="journal article" date="2019" name="Int. J. Syst. Evol. Microbiol.">
        <title>The Global Catalogue of Microorganisms (GCM) 10K type strain sequencing project: providing services to taxonomists for standard genome sequencing and annotation.</title>
        <authorList>
            <consortium name="The Broad Institute Genomics Platform"/>
            <consortium name="The Broad Institute Genome Sequencing Center for Infectious Disease"/>
            <person name="Wu L."/>
            <person name="Ma J."/>
        </authorList>
    </citation>
    <scope>NUCLEOTIDE SEQUENCE [LARGE SCALE GENOMIC DNA]</scope>
    <source>
        <strain evidence="2 3">JCM 4524</strain>
    </source>
</reference>
<evidence type="ECO:0008006" key="4">
    <source>
        <dbReference type="Google" id="ProtNLM"/>
    </source>
</evidence>
<protein>
    <recommendedName>
        <fullName evidence="4">DNA-binding protein</fullName>
    </recommendedName>
</protein>
<gene>
    <name evidence="2" type="ORF">GCM10010307_25660</name>
</gene>
<keyword evidence="3" id="KW-1185">Reference proteome</keyword>
<dbReference type="Proteomes" id="UP001500151">
    <property type="component" value="Unassembled WGS sequence"/>
</dbReference>
<name>A0ABN3QQA2_9ACTN</name>
<evidence type="ECO:0000313" key="3">
    <source>
        <dbReference type="Proteomes" id="UP001500151"/>
    </source>
</evidence>
<evidence type="ECO:0000256" key="1">
    <source>
        <dbReference type="SAM" id="Coils"/>
    </source>
</evidence>
<keyword evidence="1" id="KW-0175">Coiled coil</keyword>
<comment type="caution">
    <text evidence="2">The sequence shown here is derived from an EMBL/GenBank/DDBJ whole genome shotgun (WGS) entry which is preliminary data.</text>
</comment>
<accession>A0ABN3QQA2</accession>
<feature type="coiled-coil region" evidence="1">
    <location>
        <begin position="10"/>
        <end position="51"/>
    </location>
</feature>
<dbReference type="EMBL" id="BAAASJ010000027">
    <property type="protein sequence ID" value="GAA2632402.1"/>
    <property type="molecule type" value="Genomic_DNA"/>
</dbReference>